<organism evidence="1 2">
    <name type="scientific">Nannocystis pusilla</name>
    <dbReference type="NCBI Taxonomy" id="889268"/>
    <lineage>
        <taxon>Bacteria</taxon>
        <taxon>Pseudomonadati</taxon>
        <taxon>Myxococcota</taxon>
        <taxon>Polyangia</taxon>
        <taxon>Nannocystales</taxon>
        <taxon>Nannocystaceae</taxon>
        <taxon>Nannocystis</taxon>
    </lineage>
</organism>
<dbReference type="RefSeq" id="WP_267767037.1">
    <property type="nucleotide sequence ID" value="NZ_JAPNKE010000002.1"/>
</dbReference>
<sequence length="565" mass="60899">MAVRIQFTTLLIRIDRLLAVAPDGVAAITARWSPSWRDEHLLAVAFMDMGARDLAAELEAMGLVLRDTSTGQRVWQDIAVVDYYDGPTLPCAWLECDVASHVAWLAGTVPGPVAGPEHEHEEAPVRISPDKFQQLLQSQHPHLFAPPAAPAEPSRSGRTRPGEHEAVLLPLTQQIAAELLNIIPLSAKIDTIVFIAHFPRPGEVVKAGVVLHDIDGELRSMTLPPLTSETRRLLEQLSRYDSGNRLTSIEIKIAGDGRVTTDFGIAPPKSPEELEDLLRRRFGSIPTARAPRPPAPTGFFGKLKAMFGAGPRVTLHPQPSLRHIPPQEPLSLFLDPLNGIQEGWDHEPPPAGAAANAASAAGGAPAFDLAALHGLEAQRVAGTPAPRPAAFTPTGPQLVVPAQDGLLAAEARGFHRTALAEFHRERPDLRFDAGEERLVRDLGPLGELHFTAWNGHLNRADLYVKGLPSLDDLLARLQPVLAALGGLGPVTCALGSRSPAGITDPQPVTYDELRRYLVPDSPFGTKVYPCWLLGAPPHTKVSLDLGCGLPDNRPAFSYLVTIAHI</sequence>
<reference evidence="1" key="1">
    <citation type="submission" date="2022-11" db="EMBL/GenBank/DDBJ databases">
        <title>Minimal conservation of predation-associated metabolite biosynthetic gene clusters underscores biosynthetic potential of Myxococcota including descriptions for ten novel species: Archangium lansinium sp. nov., Myxococcus landrumus sp. nov., Nannocystis bai.</title>
        <authorList>
            <person name="Ahearne A."/>
            <person name="Stevens C."/>
            <person name="Phillips K."/>
        </authorList>
    </citation>
    <scope>NUCLEOTIDE SEQUENCE</scope>
    <source>
        <strain evidence="1">Na p29</strain>
    </source>
</reference>
<dbReference type="Proteomes" id="UP001150924">
    <property type="component" value="Unassembled WGS sequence"/>
</dbReference>
<evidence type="ECO:0000313" key="2">
    <source>
        <dbReference type="Proteomes" id="UP001150924"/>
    </source>
</evidence>
<proteinExistence type="predicted"/>
<evidence type="ECO:0000313" key="1">
    <source>
        <dbReference type="EMBL" id="MCY1005370.1"/>
    </source>
</evidence>
<gene>
    <name evidence="1" type="ORF">OV079_07250</name>
</gene>
<comment type="caution">
    <text evidence="1">The sequence shown here is derived from an EMBL/GenBank/DDBJ whole genome shotgun (WGS) entry which is preliminary data.</text>
</comment>
<protein>
    <submittedName>
        <fullName evidence="1">Uncharacterized protein</fullName>
    </submittedName>
</protein>
<dbReference type="AlphaFoldDB" id="A0A9X3ELI5"/>
<name>A0A9X3ELI5_9BACT</name>
<accession>A0A9X3ELI5</accession>
<dbReference type="EMBL" id="JAPNKE010000002">
    <property type="protein sequence ID" value="MCY1005370.1"/>
    <property type="molecule type" value="Genomic_DNA"/>
</dbReference>
<keyword evidence="2" id="KW-1185">Reference proteome</keyword>